<feature type="region of interest" description="Disordered" evidence="6">
    <location>
        <begin position="415"/>
        <end position="439"/>
    </location>
</feature>
<dbReference type="RefSeq" id="WP_096329158.1">
    <property type="nucleotide sequence ID" value="NZ_FOMX01000016.1"/>
</dbReference>
<keyword evidence="4" id="KW-0408">Iron</keyword>
<feature type="compositionally biased region" description="Basic and acidic residues" evidence="6">
    <location>
        <begin position="421"/>
        <end position="432"/>
    </location>
</feature>
<dbReference type="Proteomes" id="UP000199400">
    <property type="component" value="Unassembled WGS sequence"/>
</dbReference>
<keyword evidence="9" id="KW-1185">Reference proteome</keyword>
<keyword evidence="5" id="KW-0411">Iron-sulfur</keyword>
<reference evidence="9" key="1">
    <citation type="submission" date="2016-10" db="EMBL/GenBank/DDBJ databases">
        <authorList>
            <person name="Varghese N."/>
            <person name="Submissions S."/>
        </authorList>
    </citation>
    <scope>NUCLEOTIDE SEQUENCE [LARGE SCALE GENOMIC DNA]</scope>
    <source>
        <strain evidence="9">ATCC 25963</strain>
    </source>
</reference>
<evidence type="ECO:0000256" key="3">
    <source>
        <dbReference type="ARBA" id="ARBA00022723"/>
    </source>
</evidence>
<dbReference type="InterPro" id="IPR023885">
    <property type="entry name" value="4Fe4S-binding_SPASM_dom"/>
</dbReference>
<dbReference type="AlphaFoldDB" id="A0A1I2C3C3"/>
<evidence type="ECO:0000256" key="5">
    <source>
        <dbReference type="ARBA" id="ARBA00023014"/>
    </source>
</evidence>
<feature type="domain" description="Radical SAM core" evidence="7">
    <location>
        <begin position="32"/>
        <end position="248"/>
    </location>
</feature>
<dbReference type="OrthoDB" id="9782387at2"/>
<sequence>MGIREERRRLPIVALAPPTRSRRALPIAAGQAPVPRIVVWEFTSACDQHCAHCGPRSGKRRPDELTTEEALRLVDELAAAGVGEVTLIGGEAYLRPDVLRIVRAIRERGMSCTMTTGGYSLTREIAEALVEAGVQSVSVSIDGLAACHDALRGRPNSFARAFAALRHLKAAGSQISANTQLNAKTLPDLEGLLELLAAEGIHSWQVQVTMAHGAAADHPEILLQPYQMIAAYEVVERLLARCEALGIRLYPGNSLGYFGPLEHRLRRNSTQRGHYFGCQAGISGAAVSSHGEVKSCPSLGEEGVGGSWREHGFAALWERAPEIVYMRQRTRAELWGLCASCYYAAVCMGGCTSMSEPLLGRPGNNPMCHHRALELDRQGLRERIEPVRPAPGQPFDHGLFRLILEHKDPELRALHGPLTIEEPRRSRVDEPRGPGSPLA</sequence>
<proteinExistence type="predicted"/>
<gene>
    <name evidence="8" type="ORF">SAMN02745121_04950</name>
</gene>
<dbReference type="InterPro" id="IPR006638">
    <property type="entry name" value="Elp3/MiaA/NifB-like_rSAM"/>
</dbReference>
<dbReference type="EMBL" id="FOMX01000016">
    <property type="protein sequence ID" value="SFE62827.1"/>
    <property type="molecule type" value="Genomic_DNA"/>
</dbReference>
<dbReference type="Pfam" id="PF04055">
    <property type="entry name" value="Radical_SAM"/>
    <property type="match status" value="1"/>
</dbReference>
<dbReference type="SFLD" id="SFLDG01386">
    <property type="entry name" value="main_SPASM_domain-containing"/>
    <property type="match status" value="1"/>
</dbReference>
<dbReference type="PANTHER" id="PTHR11228">
    <property type="entry name" value="RADICAL SAM DOMAIN PROTEIN"/>
    <property type="match status" value="1"/>
</dbReference>
<protein>
    <submittedName>
        <fullName evidence="8">Radical SAM additional 4Fe4S-binding SPASM domain-containing protein</fullName>
    </submittedName>
</protein>
<evidence type="ECO:0000256" key="1">
    <source>
        <dbReference type="ARBA" id="ARBA00001966"/>
    </source>
</evidence>
<evidence type="ECO:0000259" key="7">
    <source>
        <dbReference type="PROSITE" id="PS51918"/>
    </source>
</evidence>
<dbReference type="GO" id="GO:0051536">
    <property type="term" value="F:iron-sulfur cluster binding"/>
    <property type="evidence" value="ECO:0007669"/>
    <property type="project" value="UniProtKB-KW"/>
</dbReference>
<keyword evidence="3" id="KW-0479">Metal-binding</keyword>
<evidence type="ECO:0000256" key="6">
    <source>
        <dbReference type="SAM" id="MobiDB-lite"/>
    </source>
</evidence>
<keyword evidence="2" id="KW-0949">S-adenosyl-L-methionine</keyword>
<dbReference type="Gene3D" id="3.20.20.70">
    <property type="entry name" value="Aldolase class I"/>
    <property type="match status" value="1"/>
</dbReference>
<evidence type="ECO:0000313" key="9">
    <source>
        <dbReference type="Proteomes" id="UP000199400"/>
    </source>
</evidence>
<dbReference type="NCBIfam" id="TIGR04085">
    <property type="entry name" value="rSAM_more_4Fe4S"/>
    <property type="match status" value="1"/>
</dbReference>
<dbReference type="InterPro" id="IPR007197">
    <property type="entry name" value="rSAM"/>
</dbReference>
<dbReference type="PANTHER" id="PTHR11228:SF22">
    <property type="entry name" value="PEPTIDE BIOSYNTHESIS PROTEIN YYDG-RELATED"/>
    <property type="match status" value="1"/>
</dbReference>
<dbReference type="GO" id="GO:0003824">
    <property type="term" value="F:catalytic activity"/>
    <property type="evidence" value="ECO:0007669"/>
    <property type="project" value="InterPro"/>
</dbReference>
<dbReference type="PROSITE" id="PS51918">
    <property type="entry name" value="RADICAL_SAM"/>
    <property type="match status" value="1"/>
</dbReference>
<evidence type="ECO:0000256" key="2">
    <source>
        <dbReference type="ARBA" id="ARBA00022691"/>
    </source>
</evidence>
<dbReference type="SUPFAM" id="SSF102114">
    <property type="entry name" value="Radical SAM enzymes"/>
    <property type="match status" value="1"/>
</dbReference>
<evidence type="ECO:0000313" key="8">
    <source>
        <dbReference type="EMBL" id="SFE62827.1"/>
    </source>
</evidence>
<dbReference type="InterPro" id="IPR058240">
    <property type="entry name" value="rSAM_sf"/>
</dbReference>
<dbReference type="SMART" id="SM00729">
    <property type="entry name" value="Elp3"/>
    <property type="match status" value="1"/>
</dbReference>
<dbReference type="GO" id="GO:0046872">
    <property type="term" value="F:metal ion binding"/>
    <property type="evidence" value="ECO:0007669"/>
    <property type="project" value="UniProtKB-KW"/>
</dbReference>
<dbReference type="InterPro" id="IPR050377">
    <property type="entry name" value="Radical_SAM_PqqE_MftC-like"/>
</dbReference>
<organism evidence="8 9">
    <name type="scientific">Nannocystis exedens</name>
    <dbReference type="NCBI Taxonomy" id="54"/>
    <lineage>
        <taxon>Bacteria</taxon>
        <taxon>Pseudomonadati</taxon>
        <taxon>Myxococcota</taxon>
        <taxon>Polyangia</taxon>
        <taxon>Nannocystales</taxon>
        <taxon>Nannocystaceae</taxon>
        <taxon>Nannocystis</taxon>
    </lineage>
</organism>
<comment type="cofactor">
    <cofactor evidence="1">
        <name>[4Fe-4S] cluster</name>
        <dbReference type="ChEBI" id="CHEBI:49883"/>
    </cofactor>
</comment>
<evidence type="ECO:0000256" key="4">
    <source>
        <dbReference type="ARBA" id="ARBA00023004"/>
    </source>
</evidence>
<accession>A0A1I2C3C3</accession>
<dbReference type="SFLD" id="SFLDS00029">
    <property type="entry name" value="Radical_SAM"/>
    <property type="match status" value="1"/>
</dbReference>
<dbReference type="STRING" id="54.SAMN02745121_04950"/>
<dbReference type="CDD" id="cd01335">
    <property type="entry name" value="Radical_SAM"/>
    <property type="match status" value="1"/>
</dbReference>
<name>A0A1I2C3C3_9BACT</name>
<dbReference type="SFLD" id="SFLDG01067">
    <property type="entry name" value="SPASM/twitch_domain_containing"/>
    <property type="match status" value="1"/>
</dbReference>
<dbReference type="InterPro" id="IPR013785">
    <property type="entry name" value="Aldolase_TIM"/>
</dbReference>